<keyword evidence="8" id="KW-1185">Reference proteome</keyword>
<evidence type="ECO:0000256" key="3">
    <source>
        <dbReference type="ARBA" id="ARBA00023139"/>
    </source>
</evidence>
<dbReference type="PROSITE" id="PS51257">
    <property type="entry name" value="PROKAR_LIPOPROTEIN"/>
    <property type="match status" value="1"/>
</dbReference>
<keyword evidence="3" id="KW-0564">Palmitate</keyword>
<name>A0A328AR50_9CAUL</name>
<evidence type="ECO:0000256" key="1">
    <source>
        <dbReference type="ARBA" id="ARBA00022729"/>
    </source>
</evidence>
<dbReference type="SUPFAM" id="SSF141488">
    <property type="entry name" value="YdhA-like"/>
    <property type="match status" value="1"/>
</dbReference>
<keyword evidence="1" id="KW-0732">Signal</keyword>
<proteinExistence type="predicted"/>
<evidence type="ECO:0000259" key="6">
    <source>
        <dbReference type="Pfam" id="PF09864"/>
    </source>
</evidence>
<keyword evidence="2" id="KW-0472">Membrane</keyword>
<evidence type="ECO:0000256" key="2">
    <source>
        <dbReference type="ARBA" id="ARBA00023136"/>
    </source>
</evidence>
<evidence type="ECO:0000313" key="7">
    <source>
        <dbReference type="EMBL" id="RAK55398.1"/>
    </source>
</evidence>
<dbReference type="EMBL" id="QFYQ01000001">
    <property type="protein sequence ID" value="RAK55398.1"/>
    <property type="molecule type" value="Genomic_DNA"/>
</dbReference>
<keyword evidence="4" id="KW-0449">Lipoprotein</keyword>
<feature type="region of interest" description="Disordered" evidence="5">
    <location>
        <begin position="125"/>
        <end position="145"/>
    </location>
</feature>
<accession>A0A328AR50</accession>
<dbReference type="OrthoDB" id="120729at2"/>
<gene>
    <name evidence="7" type="ORF">DJ017_13180</name>
</gene>
<dbReference type="RefSeq" id="WP_111529146.1">
    <property type="nucleotide sequence ID" value="NZ_JBHRSG010000003.1"/>
</dbReference>
<protein>
    <recommendedName>
        <fullName evidence="6">C-type lysozyme inhibitor domain-containing protein</fullName>
    </recommendedName>
</protein>
<dbReference type="Gene3D" id="2.40.128.200">
    <property type="match status" value="1"/>
</dbReference>
<feature type="domain" description="C-type lysozyme inhibitor" evidence="6">
    <location>
        <begin position="48"/>
        <end position="105"/>
    </location>
</feature>
<dbReference type="InterPro" id="IPR036328">
    <property type="entry name" value="MliC_sf"/>
</dbReference>
<evidence type="ECO:0000256" key="5">
    <source>
        <dbReference type="SAM" id="MobiDB-lite"/>
    </source>
</evidence>
<evidence type="ECO:0000313" key="8">
    <source>
        <dbReference type="Proteomes" id="UP000249254"/>
    </source>
</evidence>
<dbReference type="InterPro" id="IPR018660">
    <property type="entry name" value="MliC"/>
</dbReference>
<dbReference type="Pfam" id="PF09864">
    <property type="entry name" value="MliC"/>
    <property type="match status" value="1"/>
</dbReference>
<organism evidence="7 8">
    <name type="scientific">Phenylobacterium soli</name>
    <dbReference type="NCBI Taxonomy" id="2170551"/>
    <lineage>
        <taxon>Bacteria</taxon>
        <taxon>Pseudomonadati</taxon>
        <taxon>Pseudomonadota</taxon>
        <taxon>Alphaproteobacteria</taxon>
        <taxon>Caulobacterales</taxon>
        <taxon>Caulobacteraceae</taxon>
        <taxon>Phenylobacterium</taxon>
    </lineage>
</organism>
<evidence type="ECO:0000256" key="4">
    <source>
        <dbReference type="ARBA" id="ARBA00023288"/>
    </source>
</evidence>
<comment type="caution">
    <text evidence="7">The sequence shown here is derived from an EMBL/GenBank/DDBJ whole genome shotgun (WGS) entry which is preliminary data.</text>
</comment>
<sequence length="263" mass="27439">MRATPLILTCIALAACDRAPKPAGPSQGVAAVTPAAEAVNPDPHVVTYRCADGRKVEAGYPDTQTAVVTLGGHAYTLKVARSGSGARYVGMGWQWWTKGMTDAQLAPLKAGEDYASTPSVACTARDAEPPAPGTPGGLPDDRTPVSEARFSATSAQGAANVVQTYFALLEGGKAAEAAKLTTHGRSEDLSAHATYHAQVGAPGRIEGAAGSLYVEVPVVIYGRLKDGGEAHRSGKAILRRVNDVPGSTAEQRRWRIERLELTP</sequence>
<dbReference type="AlphaFoldDB" id="A0A328AR50"/>
<dbReference type="Proteomes" id="UP000249254">
    <property type="component" value="Unassembled WGS sequence"/>
</dbReference>
<reference evidence="8" key="1">
    <citation type="submission" date="2018-05" db="EMBL/GenBank/DDBJ databases">
        <authorList>
            <person name="Li X."/>
        </authorList>
    </citation>
    <scope>NUCLEOTIDE SEQUENCE [LARGE SCALE GENOMIC DNA]</scope>
    <source>
        <strain evidence="8">LX32</strain>
    </source>
</reference>